<proteinExistence type="predicted"/>
<gene>
    <name evidence="1" type="ORF">Cob_v008274</name>
</gene>
<dbReference type="Proteomes" id="UP000014480">
    <property type="component" value="Unassembled WGS sequence"/>
</dbReference>
<comment type="caution">
    <text evidence="1">The sequence shown here is derived from an EMBL/GenBank/DDBJ whole genome shotgun (WGS) entry which is preliminary data.</text>
</comment>
<evidence type="ECO:0000313" key="1">
    <source>
        <dbReference type="EMBL" id="TDZ18765.1"/>
    </source>
</evidence>
<dbReference type="AlphaFoldDB" id="A0A484FM95"/>
<keyword evidence="2" id="KW-1185">Reference proteome</keyword>
<reference evidence="2" key="2">
    <citation type="journal article" date="2019" name="Mol. Plant Microbe Interact.">
        <title>Genome sequence resources for four phytopathogenic fungi from the Colletotrichum orbiculare species complex.</title>
        <authorList>
            <person name="Gan P."/>
            <person name="Tsushima A."/>
            <person name="Narusaka M."/>
            <person name="Narusaka Y."/>
            <person name="Takano Y."/>
            <person name="Kubo Y."/>
            <person name="Shirasu K."/>
        </authorList>
    </citation>
    <scope>GENOME REANNOTATION</scope>
    <source>
        <strain evidence="2">104-T / ATCC 96160 / CBS 514.97 / LARS 414 / MAFF 240422</strain>
    </source>
</reference>
<reference evidence="2" key="1">
    <citation type="journal article" date="2013" name="New Phytol.">
        <title>Comparative genomic and transcriptomic analyses reveal the hemibiotrophic stage shift of Colletotrichum fungi.</title>
        <authorList>
            <person name="Gan P."/>
            <person name="Ikeda K."/>
            <person name="Irieda H."/>
            <person name="Narusaka M."/>
            <person name="O'Connell R.J."/>
            <person name="Narusaka Y."/>
            <person name="Takano Y."/>
            <person name="Kubo Y."/>
            <person name="Shirasu K."/>
        </authorList>
    </citation>
    <scope>NUCLEOTIDE SEQUENCE [LARGE SCALE GENOMIC DNA]</scope>
    <source>
        <strain evidence="2">104-T / ATCC 96160 / CBS 514.97 / LARS 414 / MAFF 240422</strain>
    </source>
</reference>
<accession>A0A484FM95</accession>
<protein>
    <submittedName>
        <fullName evidence="1">Uncharacterized protein</fullName>
    </submittedName>
</protein>
<evidence type="ECO:0000313" key="2">
    <source>
        <dbReference type="Proteomes" id="UP000014480"/>
    </source>
</evidence>
<sequence>MKGVFKTKAIHSVLTAIYIDEFKEKLKHLESKEEEKNKNCPGRFELVDCKSWPTRRHRDRNRPSPLDVSKVCPYGDLGDHVSLLDQHDVDDADELLARV</sequence>
<dbReference type="EMBL" id="AMCV02000022">
    <property type="protein sequence ID" value="TDZ18765.1"/>
    <property type="molecule type" value="Genomic_DNA"/>
</dbReference>
<organism evidence="1 2">
    <name type="scientific">Colletotrichum orbiculare (strain 104-T / ATCC 96160 / CBS 514.97 / LARS 414 / MAFF 240422)</name>
    <name type="common">Cucumber anthracnose fungus</name>
    <name type="synonym">Colletotrichum lagenarium</name>
    <dbReference type="NCBI Taxonomy" id="1213857"/>
    <lineage>
        <taxon>Eukaryota</taxon>
        <taxon>Fungi</taxon>
        <taxon>Dikarya</taxon>
        <taxon>Ascomycota</taxon>
        <taxon>Pezizomycotina</taxon>
        <taxon>Sordariomycetes</taxon>
        <taxon>Hypocreomycetidae</taxon>
        <taxon>Glomerellales</taxon>
        <taxon>Glomerellaceae</taxon>
        <taxon>Colletotrichum</taxon>
        <taxon>Colletotrichum orbiculare species complex</taxon>
    </lineage>
</organism>
<name>A0A484FM95_COLOR</name>